<reference evidence="3" key="3">
    <citation type="submission" date="2025-09" db="UniProtKB">
        <authorList>
            <consortium name="Ensembl"/>
        </authorList>
    </citation>
    <scope>IDENTIFICATION</scope>
</reference>
<dbReference type="Ensembl" id="ENSSHBT00005015941.1">
    <property type="protein sequence ID" value="ENSSHBP00005013244.1"/>
    <property type="gene ID" value="ENSSHBG00005011625.1"/>
</dbReference>
<dbReference type="Proteomes" id="UP000472266">
    <property type="component" value="Chromosome 3"/>
</dbReference>
<dbReference type="InterPro" id="IPR011072">
    <property type="entry name" value="HR1_rho-bd"/>
</dbReference>
<sequence length="116" mass="13310">MYISFKTNIILPGFSCQILWSWCGCNPLAETGRSKLQNQRAVLNQQILRAVRMRAGAENLLRATTNNKVREQVLLELSFVNSDLQILKEELEGLNISVEVYQNSESSVYPWKQNCF</sequence>
<dbReference type="OMA" id="NICNNGW"/>
<dbReference type="PANTHER" id="PTHR23031:SF5">
    <property type="entry name" value="RHOPHILIN-2-RELATED"/>
    <property type="match status" value="1"/>
</dbReference>
<protein>
    <recommendedName>
        <fullName evidence="2">REM-1 domain-containing protein</fullName>
    </recommendedName>
</protein>
<organism evidence="3 4">
    <name type="scientific">Strigops habroptila</name>
    <name type="common">Kakapo</name>
    <dbReference type="NCBI Taxonomy" id="2489341"/>
    <lineage>
        <taxon>Eukaryota</taxon>
        <taxon>Metazoa</taxon>
        <taxon>Chordata</taxon>
        <taxon>Craniata</taxon>
        <taxon>Vertebrata</taxon>
        <taxon>Euteleostomi</taxon>
        <taxon>Archelosauria</taxon>
        <taxon>Archosauria</taxon>
        <taxon>Dinosauria</taxon>
        <taxon>Saurischia</taxon>
        <taxon>Theropoda</taxon>
        <taxon>Coelurosauria</taxon>
        <taxon>Aves</taxon>
        <taxon>Neognathae</taxon>
        <taxon>Neoaves</taxon>
        <taxon>Telluraves</taxon>
        <taxon>Australaves</taxon>
        <taxon>Psittaciformes</taxon>
        <taxon>Psittacidae</taxon>
        <taxon>Strigops</taxon>
    </lineage>
</organism>
<keyword evidence="1" id="KW-0175">Coiled coil</keyword>
<evidence type="ECO:0000256" key="1">
    <source>
        <dbReference type="PROSITE-ProRule" id="PRU01207"/>
    </source>
</evidence>
<dbReference type="Gene3D" id="1.10.287.160">
    <property type="entry name" value="HR1 repeat"/>
    <property type="match status" value="1"/>
</dbReference>
<dbReference type="InterPro" id="IPR047138">
    <property type="entry name" value="RHPN1_2"/>
</dbReference>
<feature type="domain" description="REM-1" evidence="2">
    <location>
        <begin position="26"/>
        <end position="100"/>
    </location>
</feature>
<dbReference type="SMART" id="SM00742">
    <property type="entry name" value="Hr1"/>
    <property type="match status" value="1"/>
</dbReference>
<dbReference type="PROSITE" id="PS51860">
    <property type="entry name" value="REM_1"/>
    <property type="match status" value="1"/>
</dbReference>
<dbReference type="FunFam" id="1.10.287.160:FF:000007">
    <property type="entry name" value="Rhophilin-2"/>
    <property type="match status" value="1"/>
</dbReference>
<dbReference type="GO" id="GO:0051497">
    <property type="term" value="P:negative regulation of stress fiber assembly"/>
    <property type="evidence" value="ECO:0007669"/>
    <property type="project" value="TreeGrafter"/>
</dbReference>
<evidence type="ECO:0000259" key="2">
    <source>
        <dbReference type="PROSITE" id="PS51860"/>
    </source>
</evidence>
<dbReference type="AlphaFoldDB" id="A0A672UDQ1"/>
<name>A0A672UDQ1_STRHB</name>
<reference evidence="3 4" key="1">
    <citation type="submission" date="2019-11" db="EMBL/GenBank/DDBJ databases">
        <title>Strigops habroptila (kakapo) genome, bStrHab1, primary haplotype, v2.</title>
        <authorList>
            <person name="Jarvis E.D."/>
            <person name="Howard J."/>
            <person name="Rhie A."/>
            <person name="Phillippy A."/>
            <person name="Korlach J."/>
            <person name="Digby A."/>
            <person name="Iorns D."/>
            <person name="Eason D."/>
            <person name="Robertson B."/>
            <person name="Raemaekers T."/>
            <person name="Howe K."/>
            <person name="Lewin H."/>
            <person name="Damas J."/>
            <person name="Hastie A."/>
            <person name="Tracey A."/>
            <person name="Chow W."/>
            <person name="Fedrigo O."/>
        </authorList>
    </citation>
    <scope>NUCLEOTIDE SEQUENCE [LARGE SCALE GENOMIC DNA]</scope>
</reference>
<evidence type="ECO:0000313" key="4">
    <source>
        <dbReference type="Proteomes" id="UP000472266"/>
    </source>
</evidence>
<dbReference type="InParanoid" id="A0A672UDQ1"/>
<dbReference type="InterPro" id="IPR036274">
    <property type="entry name" value="HR1_rpt_sf"/>
</dbReference>
<dbReference type="SUPFAM" id="SSF46585">
    <property type="entry name" value="HR1 repeat"/>
    <property type="match status" value="1"/>
</dbReference>
<proteinExistence type="predicted"/>
<keyword evidence="4" id="KW-1185">Reference proteome</keyword>
<accession>A0A672UDQ1</accession>
<dbReference type="Pfam" id="PF02185">
    <property type="entry name" value="HR1"/>
    <property type="match status" value="1"/>
</dbReference>
<dbReference type="PROSITE" id="PS51257">
    <property type="entry name" value="PROKAR_LIPOPROTEIN"/>
    <property type="match status" value="1"/>
</dbReference>
<reference evidence="3" key="2">
    <citation type="submission" date="2025-08" db="UniProtKB">
        <authorList>
            <consortium name="Ensembl"/>
        </authorList>
    </citation>
    <scope>IDENTIFICATION</scope>
</reference>
<dbReference type="PANTHER" id="PTHR23031">
    <property type="entry name" value="RHOPHILIN"/>
    <property type="match status" value="1"/>
</dbReference>
<dbReference type="GeneTree" id="ENSGT00940000153837"/>
<evidence type="ECO:0000313" key="3">
    <source>
        <dbReference type="Ensembl" id="ENSSHBP00005013244.1"/>
    </source>
</evidence>
<dbReference type="GO" id="GO:0007165">
    <property type="term" value="P:signal transduction"/>
    <property type="evidence" value="ECO:0007669"/>
    <property type="project" value="InterPro"/>
</dbReference>